<reference evidence="1 2" key="1">
    <citation type="submission" date="2023-03" db="EMBL/GenBank/DDBJ databases">
        <title>Draft genome sequence of Streptomyces sp. RB6PN23 isolated from peat swamp forest in Thailand.</title>
        <authorList>
            <person name="Klaysubun C."/>
            <person name="Duangmal K."/>
        </authorList>
    </citation>
    <scope>NUCLEOTIDE SEQUENCE [LARGE SCALE GENOMIC DNA]</scope>
    <source>
        <strain evidence="1 2">RB6PN23</strain>
    </source>
</reference>
<keyword evidence="2" id="KW-1185">Reference proteome</keyword>
<name>A0ABT5ZQ08_9ACTN</name>
<gene>
    <name evidence="1" type="ORF">P3G67_22355</name>
</gene>
<evidence type="ECO:0000313" key="2">
    <source>
        <dbReference type="Proteomes" id="UP001216579"/>
    </source>
</evidence>
<comment type="caution">
    <text evidence="1">The sequence shown here is derived from an EMBL/GenBank/DDBJ whole genome shotgun (WGS) entry which is preliminary data.</text>
</comment>
<organism evidence="1 2">
    <name type="scientific">Streptomyces silvisoli</name>
    <dbReference type="NCBI Taxonomy" id="3034235"/>
    <lineage>
        <taxon>Bacteria</taxon>
        <taxon>Bacillati</taxon>
        <taxon>Actinomycetota</taxon>
        <taxon>Actinomycetes</taxon>
        <taxon>Kitasatosporales</taxon>
        <taxon>Streptomycetaceae</taxon>
        <taxon>Streptomyces</taxon>
    </lineage>
</organism>
<dbReference type="EMBL" id="JARJBC010000014">
    <property type="protein sequence ID" value="MDF3291918.1"/>
    <property type="molecule type" value="Genomic_DNA"/>
</dbReference>
<sequence>MSTNIVPPADVTAERAQQILAAIEADPEFPAFRAATLEYSSDWQCFTGFPVIERWNLDADKEPLLTEGLRALAIKAAVYALTGDENVAEVPIAVPVDEMTHAMIAQPQLLARIAGRFGFQVIHQTDQEHTNYMPGCVTDQVYRLAWGEPPVRYWLAKDEVDRRLAFLADRYASIGLGRSGREHQLTFAV</sequence>
<dbReference type="RefSeq" id="WP_276095055.1">
    <property type="nucleotide sequence ID" value="NZ_JARJBC010000014.1"/>
</dbReference>
<protein>
    <submittedName>
        <fullName evidence="1">Uncharacterized protein</fullName>
    </submittedName>
</protein>
<evidence type="ECO:0000313" key="1">
    <source>
        <dbReference type="EMBL" id="MDF3291918.1"/>
    </source>
</evidence>
<dbReference type="Proteomes" id="UP001216579">
    <property type="component" value="Unassembled WGS sequence"/>
</dbReference>
<proteinExistence type="predicted"/>
<accession>A0ABT5ZQ08</accession>